<organism evidence="2 3">
    <name type="scientific">Schizothecium vesticola</name>
    <dbReference type="NCBI Taxonomy" id="314040"/>
    <lineage>
        <taxon>Eukaryota</taxon>
        <taxon>Fungi</taxon>
        <taxon>Dikarya</taxon>
        <taxon>Ascomycota</taxon>
        <taxon>Pezizomycotina</taxon>
        <taxon>Sordariomycetes</taxon>
        <taxon>Sordariomycetidae</taxon>
        <taxon>Sordariales</taxon>
        <taxon>Schizotheciaceae</taxon>
        <taxon>Schizothecium</taxon>
    </lineage>
</organism>
<comment type="caution">
    <text evidence="2">The sequence shown here is derived from an EMBL/GenBank/DDBJ whole genome shotgun (WGS) entry which is preliminary data.</text>
</comment>
<sequence>MPPYPSILASNALLTSTSKRPLVAVLVGATSGIGRLTLHALVATGAPSRIYLIGRPSSAAATASFLAELRALNAHADIIWTEGEVSLLAEVRRICDAIKAKEDVVDLLLLTAGYAPFGKRRDTAEGMEVAGVLEYYGRVLFAGLLAGCLRRAEAGRVVSVLGGGLERLGAVEDVEDLGMRKEGAWSGFRAQKQYTMMNTLGFERLAEGEPGVAFVHAWPGLVSTGNLRRGHEEGSVAAWLTWAVEPLLGALGTKGEGDCTPNAKMMAKVRETGVQDKVWEHTQEVLKPYM</sequence>
<accession>A0AA40EHS6</accession>
<name>A0AA40EHS6_9PEZI</name>
<dbReference type="EMBL" id="JAUKUD010000007">
    <property type="protein sequence ID" value="KAK0738741.1"/>
    <property type="molecule type" value="Genomic_DNA"/>
</dbReference>
<dbReference type="SUPFAM" id="SSF51735">
    <property type="entry name" value="NAD(P)-binding Rossmann-fold domains"/>
    <property type="match status" value="1"/>
</dbReference>
<dbReference type="PANTHER" id="PTHR47534">
    <property type="entry name" value="YALI0E05731P"/>
    <property type="match status" value="1"/>
</dbReference>
<dbReference type="Proteomes" id="UP001172155">
    <property type="component" value="Unassembled WGS sequence"/>
</dbReference>
<dbReference type="InterPro" id="IPR002347">
    <property type="entry name" value="SDR_fam"/>
</dbReference>
<keyword evidence="3" id="KW-1185">Reference proteome</keyword>
<dbReference type="Pfam" id="PF00106">
    <property type="entry name" value="adh_short"/>
    <property type="match status" value="1"/>
</dbReference>
<dbReference type="GO" id="GO:0016491">
    <property type="term" value="F:oxidoreductase activity"/>
    <property type="evidence" value="ECO:0007669"/>
    <property type="project" value="UniProtKB-KW"/>
</dbReference>
<dbReference type="InterPro" id="IPR036291">
    <property type="entry name" value="NAD(P)-bd_dom_sf"/>
</dbReference>
<dbReference type="InterPro" id="IPR052228">
    <property type="entry name" value="Sec_Metab_Biosynth_Oxidored"/>
</dbReference>
<evidence type="ECO:0008006" key="4">
    <source>
        <dbReference type="Google" id="ProtNLM"/>
    </source>
</evidence>
<gene>
    <name evidence="2" type="ORF">B0T18DRAFT_394974</name>
</gene>
<reference evidence="2" key="1">
    <citation type="submission" date="2023-06" db="EMBL/GenBank/DDBJ databases">
        <title>Genome-scale phylogeny and comparative genomics of the fungal order Sordariales.</title>
        <authorList>
            <consortium name="Lawrence Berkeley National Laboratory"/>
            <person name="Hensen N."/>
            <person name="Bonometti L."/>
            <person name="Westerberg I."/>
            <person name="Brannstrom I.O."/>
            <person name="Guillou S."/>
            <person name="Cros-Aarteil S."/>
            <person name="Calhoun S."/>
            <person name="Haridas S."/>
            <person name="Kuo A."/>
            <person name="Mondo S."/>
            <person name="Pangilinan J."/>
            <person name="Riley R."/>
            <person name="LaButti K."/>
            <person name="Andreopoulos B."/>
            <person name="Lipzen A."/>
            <person name="Chen C."/>
            <person name="Yanf M."/>
            <person name="Daum C."/>
            <person name="Ng V."/>
            <person name="Clum A."/>
            <person name="Steindorff A."/>
            <person name="Ohm R."/>
            <person name="Martin F."/>
            <person name="Silar P."/>
            <person name="Natvig D."/>
            <person name="Lalanne C."/>
            <person name="Gautier V."/>
            <person name="Ament-velasquez S.L."/>
            <person name="Kruys A."/>
            <person name="Hutchinson M.I."/>
            <person name="Powell A.J."/>
            <person name="Barry K."/>
            <person name="Miller A.N."/>
            <person name="Grigoriev I.V."/>
            <person name="Debuchy R."/>
            <person name="Gladieux P."/>
            <person name="Thoren M.H."/>
            <person name="Johannesson H."/>
        </authorList>
    </citation>
    <scope>NUCLEOTIDE SEQUENCE</scope>
    <source>
        <strain evidence="2">SMH3187-1</strain>
    </source>
</reference>
<dbReference type="AlphaFoldDB" id="A0AA40EHS6"/>
<dbReference type="PANTHER" id="PTHR47534:SF3">
    <property type="entry name" value="ALCOHOL DEHYDROGENASE-LIKE C-TERMINAL DOMAIN-CONTAINING PROTEIN"/>
    <property type="match status" value="1"/>
</dbReference>
<keyword evidence="1" id="KW-0560">Oxidoreductase</keyword>
<protein>
    <recommendedName>
        <fullName evidence="4">NAD(P)-binding protein</fullName>
    </recommendedName>
</protein>
<evidence type="ECO:0000256" key="1">
    <source>
        <dbReference type="ARBA" id="ARBA00023002"/>
    </source>
</evidence>
<evidence type="ECO:0000313" key="3">
    <source>
        <dbReference type="Proteomes" id="UP001172155"/>
    </source>
</evidence>
<evidence type="ECO:0000313" key="2">
    <source>
        <dbReference type="EMBL" id="KAK0738741.1"/>
    </source>
</evidence>
<dbReference type="Gene3D" id="3.40.50.720">
    <property type="entry name" value="NAD(P)-binding Rossmann-like Domain"/>
    <property type="match status" value="1"/>
</dbReference>
<proteinExistence type="predicted"/>